<dbReference type="CDD" id="cd24138">
    <property type="entry name" value="TtcA-like"/>
    <property type="match status" value="1"/>
</dbReference>
<reference evidence="5 6" key="1">
    <citation type="submission" date="2021-03" db="EMBL/GenBank/DDBJ databases">
        <title>Thiomicrorhabdus sp.nov.,novel sulfur-oxidizing bacteria isolated from coastal sediment.</title>
        <authorList>
            <person name="Liu X."/>
        </authorList>
    </citation>
    <scope>NUCLEOTIDE SEQUENCE [LARGE SCALE GENOMIC DNA]</scope>
    <source>
        <strain evidence="5 6">6S2-11</strain>
    </source>
</reference>
<evidence type="ECO:0000313" key="5">
    <source>
        <dbReference type="EMBL" id="MBO1926475.1"/>
    </source>
</evidence>
<dbReference type="PANTHER" id="PTHR43686:SF1">
    <property type="entry name" value="AMINOTRAN_5 DOMAIN-CONTAINING PROTEIN"/>
    <property type="match status" value="1"/>
</dbReference>
<gene>
    <name evidence="5" type="ORF">J3998_02715</name>
</gene>
<organism evidence="5 6">
    <name type="scientific">Thiomicrorhabdus marina</name>
    <dbReference type="NCBI Taxonomy" id="2818442"/>
    <lineage>
        <taxon>Bacteria</taxon>
        <taxon>Pseudomonadati</taxon>
        <taxon>Pseudomonadota</taxon>
        <taxon>Gammaproteobacteria</taxon>
        <taxon>Thiotrichales</taxon>
        <taxon>Piscirickettsiaceae</taxon>
        <taxon>Thiomicrorhabdus</taxon>
    </lineage>
</organism>
<dbReference type="InterPro" id="IPR014729">
    <property type="entry name" value="Rossmann-like_a/b/a_fold"/>
</dbReference>
<sequence>MNDTHSVEKTNEENEVKLTKKERTKDWIKPPKAIMKPVGRAMAQFKMLRDGDRVMLGLSGGKDSMALLVILKHLQRHAPVKFDLAACTIDPEIPGFDPSPLKEWCAKMDVPYFYESEDIVALAEERMKGNSFCSFCARQKRGILYTTCRREGYNVLALAQHLDDLAESFIMSAFNAGQLRTMKAHYLNDDGDIRIIRPLVRVRENQTRDFAKTAELPVIPDNCPACYAKPQAREETKQLLLEQEKKNKHLYANLWTAMQPLIADDNHAGAADLATDE</sequence>
<dbReference type="InterPro" id="IPR011063">
    <property type="entry name" value="TilS/TtcA_N"/>
</dbReference>
<proteinExistence type="predicted"/>
<evidence type="ECO:0000256" key="2">
    <source>
        <dbReference type="ARBA" id="ARBA00022694"/>
    </source>
</evidence>
<keyword evidence="2" id="KW-0819">tRNA processing</keyword>
<feature type="domain" description="tRNA(Ile)-lysidine/2-thiocytidine synthase N-terminal" evidence="4">
    <location>
        <begin position="54"/>
        <end position="222"/>
    </location>
</feature>
<dbReference type="Proteomes" id="UP000664835">
    <property type="component" value="Unassembled WGS sequence"/>
</dbReference>
<protein>
    <submittedName>
        <fullName evidence="5">tRNA 2-thiocytidine biosynthesis protein TtcA</fullName>
    </submittedName>
</protein>
<dbReference type="PANTHER" id="PTHR43686">
    <property type="entry name" value="SULFURTRANSFERASE-RELATED"/>
    <property type="match status" value="1"/>
</dbReference>
<evidence type="ECO:0000259" key="4">
    <source>
        <dbReference type="Pfam" id="PF01171"/>
    </source>
</evidence>
<dbReference type="Gene3D" id="3.40.50.620">
    <property type="entry name" value="HUPs"/>
    <property type="match status" value="1"/>
</dbReference>
<dbReference type="Pfam" id="PF01171">
    <property type="entry name" value="ATP_bind_3"/>
    <property type="match status" value="1"/>
</dbReference>
<dbReference type="SUPFAM" id="SSF52402">
    <property type="entry name" value="Adenine nucleotide alpha hydrolases-like"/>
    <property type="match status" value="1"/>
</dbReference>
<dbReference type="EMBL" id="JAGETV010000003">
    <property type="protein sequence ID" value="MBO1926475.1"/>
    <property type="molecule type" value="Genomic_DNA"/>
</dbReference>
<evidence type="ECO:0000256" key="1">
    <source>
        <dbReference type="ARBA" id="ARBA00022679"/>
    </source>
</evidence>
<evidence type="ECO:0000313" key="6">
    <source>
        <dbReference type="Proteomes" id="UP000664835"/>
    </source>
</evidence>
<dbReference type="PIRSF" id="PIRSF004976">
    <property type="entry name" value="ATPase_YdaO"/>
    <property type="match status" value="1"/>
</dbReference>
<feature type="region of interest" description="Disordered" evidence="3">
    <location>
        <begin position="1"/>
        <end position="23"/>
    </location>
</feature>
<keyword evidence="6" id="KW-1185">Reference proteome</keyword>
<keyword evidence="1" id="KW-0808">Transferase</keyword>
<evidence type="ECO:0000256" key="3">
    <source>
        <dbReference type="SAM" id="MobiDB-lite"/>
    </source>
</evidence>
<name>A0ABS3Q2C5_9GAMM</name>
<dbReference type="InterPro" id="IPR035107">
    <property type="entry name" value="tRNA_thiolation_TtcA_Ctu1"/>
</dbReference>
<comment type="caution">
    <text evidence="5">The sequence shown here is derived from an EMBL/GenBank/DDBJ whole genome shotgun (WGS) entry which is preliminary data.</text>
</comment>
<accession>A0ABS3Q2C5</accession>